<evidence type="ECO:0000313" key="6">
    <source>
        <dbReference type="Proteomes" id="UP000075260"/>
    </source>
</evidence>
<proteinExistence type="inferred from homology"/>
<evidence type="ECO:0000256" key="2">
    <source>
        <dbReference type="ARBA" id="ARBA00023002"/>
    </source>
</evidence>
<dbReference type="AlphaFoldDB" id="A0A150R259"/>
<organism evidence="5 6">
    <name type="scientific">Sorangium cellulosum</name>
    <name type="common">Polyangium cellulosum</name>
    <dbReference type="NCBI Taxonomy" id="56"/>
    <lineage>
        <taxon>Bacteria</taxon>
        <taxon>Pseudomonadati</taxon>
        <taxon>Myxococcota</taxon>
        <taxon>Polyangia</taxon>
        <taxon>Polyangiales</taxon>
        <taxon>Polyangiaceae</taxon>
        <taxon>Sorangium</taxon>
    </lineage>
</organism>
<dbReference type="EMBL" id="JEMA01000113">
    <property type="protein sequence ID" value="KYF74309.1"/>
    <property type="molecule type" value="Genomic_DNA"/>
</dbReference>
<feature type="domain" description="GFO/IDH/MocA-like oxidoreductase" evidence="4">
    <location>
        <begin position="145"/>
        <end position="261"/>
    </location>
</feature>
<dbReference type="Proteomes" id="UP000075260">
    <property type="component" value="Unassembled WGS sequence"/>
</dbReference>
<comment type="caution">
    <text evidence="5">The sequence shown here is derived from an EMBL/GenBank/DDBJ whole genome shotgun (WGS) entry which is preliminary data.</text>
</comment>
<dbReference type="GO" id="GO:0016491">
    <property type="term" value="F:oxidoreductase activity"/>
    <property type="evidence" value="ECO:0007669"/>
    <property type="project" value="UniProtKB-KW"/>
</dbReference>
<dbReference type="Pfam" id="PF22725">
    <property type="entry name" value="GFO_IDH_MocA_C3"/>
    <property type="match status" value="1"/>
</dbReference>
<comment type="similarity">
    <text evidence="1">Belongs to the Gfo/Idh/MocA family.</text>
</comment>
<dbReference type="Gene3D" id="3.30.360.10">
    <property type="entry name" value="Dihydrodipicolinate Reductase, domain 2"/>
    <property type="match status" value="1"/>
</dbReference>
<sequence length="346" mass="37940">MSTSAEGPKSSEHLTPVRWGVLGVSNFALKVSLPSMGRGPLTQLAALASRDLDKARDAAQSLGIPKAYGSYDELLDDPEIDAVYIPLPNHLHVKWTARAARAGKHVLCEKPIALSAKDAAALVDVQHETGKRIAEAFMIRHHPQWQQARDWVQSGRIGELVSVQTAFSYFNRDATNIRNRMEVGGGALYDIGCYAVNTSRFLFGREPVRAMALVERDREFGTDRLTSGMLDFRGAHLTFTCSTQAVAYQRVNALGTRGRIEIEIPFNAPGDQPCKLFLDDGSTLNCSSAKATTLAVVDQYHLQSEAFSRAIRTGGPVENPIDVAVGNMRVIDALFRSAESGRWERI</sequence>
<keyword evidence="2" id="KW-0560">Oxidoreductase</keyword>
<dbReference type="SUPFAM" id="SSF51735">
    <property type="entry name" value="NAD(P)-binding Rossmann-fold domains"/>
    <property type="match status" value="1"/>
</dbReference>
<evidence type="ECO:0000313" key="5">
    <source>
        <dbReference type="EMBL" id="KYF74309.1"/>
    </source>
</evidence>
<dbReference type="PANTHER" id="PTHR22604:SF105">
    <property type="entry name" value="TRANS-1,2-DIHYDROBENZENE-1,2-DIOL DEHYDROGENASE"/>
    <property type="match status" value="1"/>
</dbReference>
<evidence type="ECO:0000256" key="1">
    <source>
        <dbReference type="ARBA" id="ARBA00010928"/>
    </source>
</evidence>
<gene>
    <name evidence="5" type="ORF">BE15_43495</name>
</gene>
<dbReference type="InterPro" id="IPR050984">
    <property type="entry name" value="Gfo/Idh/MocA_domain"/>
</dbReference>
<reference evidence="5 6" key="1">
    <citation type="submission" date="2014-02" db="EMBL/GenBank/DDBJ databases">
        <title>The small core and large imbalanced accessory genome model reveals a collaborative survival strategy of Sorangium cellulosum strains in nature.</title>
        <authorList>
            <person name="Han K."/>
            <person name="Peng R."/>
            <person name="Blom J."/>
            <person name="Li Y.-Z."/>
        </authorList>
    </citation>
    <scope>NUCLEOTIDE SEQUENCE [LARGE SCALE GENOMIC DNA]</scope>
    <source>
        <strain evidence="5 6">So0008-312</strain>
    </source>
</reference>
<dbReference type="InterPro" id="IPR055170">
    <property type="entry name" value="GFO_IDH_MocA-like_dom"/>
</dbReference>
<dbReference type="OrthoDB" id="9793050at2"/>
<dbReference type="InterPro" id="IPR036291">
    <property type="entry name" value="NAD(P)-bd_dom_sf"/>
</dbReference>
<accession>A0A150R259</accession>
<dbReference type="Pfam" id="PF01408">
    <property type="entry name" value="GFO_IDH_MocA"/>
    <property type="match status" value="1"/>
</dbReference>
<evidence type="ECO:0000259" key="3">
    <source>
        <dbReference type="Pfam" id="PF01408"/>
    </source>
</evidence>
<name>A0A150R259_SORCE</name>
<protein>
    <submittedName>
        <fullName evidence="5">NAD-binding protein</fullName>
    </submittedName>
</protein>
<dbReference type="Gene3D" id="3.40.50.720">
    <property type="entry name" value="NAD(P)-binding Rossmann-like Domain"/>
    <property type="match status" value="1"/>
</dbReference>
<dbReference type="RefSeq" id="WP_061605355.1">
    <property type="nucleotide sequence ID" value="NZ_JEMA01000113.1"/>
</dbReference>
<dbReference type="SUPFAM" id="SSF55347">
    <property type="entry name" value="Glyceraldehyde-3-phosphate dehydrogenase-like, C-terminal domain"/>
    <property type="match status" value="1"/>
</dbReference>
<dbReference type="PANTHER" id="PTHR22604">
    <property type="entry name" value="OXIDOREDUCTASES"/>
    <property type="match status" value="1"/>
</dbReference>
<feature type="domain" description="Gfo/Idh/MocA-like oxidoreductase N-terminal" evidence="3">
    <location>
        <begin position="17"/>
        <end position="135"/>
    </location>
</feature>
<dbReference type="InterPro" id="IPR000683">
    <property type="entry name" value="Gfo/Idh/MocA-like_OxRdtase_N"/>
</dbReference>
<evidence type="ECO:0000259" key="4">
    <source>
        <dbReference type="Pfam" id="PF22725"/>
    </source>
</evidence>
<dbReference type="GO" id="GO:0000166">
    <property type="term" value="F:nucleotide binding"/>
    <property type="evidence" value="ECO:0007669"/>
    <property type="project" value="InterPro"/>
</dbReference>